<feature type="transmembrane region" description="Helical" evidence="1">
    <location>
        <begin position="109"/>
        <end position="129"/>
    </location>
</feature>
<feature type="transmembrane region" description="Helical" evidence="1">
    <location>
        <begin position="178"/>
        <end position="198"/>
    </location>
</feature>
<evidence type="ECO:0000259" key="2">
    <source>
        <dbReference type="SMART" id="SM00014"/>
    </source>
</evidence>
<dbReference type="InterPro" id="IPR036938">
    <property type="entry name" value="PAP2/HPO_sf"/>
</dbReference>
<keyword evidence="1" id="KW-1133">Transmembrane helix</keyword>
<dbReference type="SMART" id="SM00014">
    <property type="entry name" value="acidPPc"/>
    <property type="match status" value="1"/>
</dbReference>
<keyword evidence="1" id="KW-0472">Membrane</keyword>
<dbReference type="OrthoDB" id="9801622at2"/>
<organism evidence="3 4">
    <name type="scientific">Breoghania corrubedonensis</name>
    <dbReference type="NCBI Taxonomy" id="665038"/>
    <lineage>
        <taxon>Bacteria</taxon>
        <taxon>Pseudomonadati</taxon>
        <taxon>Pseudomonadota</taxon>
        <taxon>Alphaproteobacteria</taxon>
        <taxon>Hyphomicrobiales</taxon>
        <taxon>Stappiaceae</taxon>
        <taxon>Breoghania</taxon>
    </lineage>
</organism>
<dbReference type="Proteomes" id="UP000244081">
    <property type="component" value="Unassembled WGS sequence"/>
</dbReference>
<feature type="transmembrane region" description="Helical" evidence="1">
    <location>
        <begin position="149"/>
        <end position="171"/>
    </location>
</feature>
<keyword evidence="4" id="KW-1185">Reference proteome</keyword>
<comment type="caution">
    <text evidence="3">The sequence shown here is derived from an EMBL/GenBank/DDBJ whole genome shotgun (WGS) entry which is preliminary data.</text>
</comment>
<dbReference type="AlphaFoldDB" id="A0A2T5VF10"/>
<feature type="domain" description="Phosphatidic acid phosphatase type 2/haloperoxidase" evidence="2">
    <location>
        <begin position="108"/>
        <end position="221"/>
    </location>
</feature>
<dbReference type="PANTHER" id="PTHR14969">
    <property type="entry name" value="SPHINGOSINE-1-PHOSPHATE PHOSPHOHYDROLASE"/>
    <property type="match status" value="1"/>
</dbReference>
<dbReference type="CDD" id="cd03392">
    <property type="entry name" value="PAP2_like_2"/>
    <property type="match status" value="1"/>
</dbReference>
<dbReference type="InterPro" id="IPR000326">
    <property type="entry name" value="PAP2/HPO"/>
</dbReference>
<accession>A0A2T5VF10</accession>
<keyword evidence="1" id="KW-0812">Transmembrane</keyword>
<gene>
    <name evidence="3" type="ORF">C8N35_101385</name>
</gene>
<protein>
    <submittedName>
        <fullName evidence="3">Undecaprenyl-diphosphatase</fullName>
    </submittedName>
</protein>
<dbReference type="PANTHER" id="PTHR14969:SF13">
    <property type="entry name" value="AT30094P"/>
    <property type="match status" value="1"/>
</dbReference>
<dbReference type="Gene3D" id="1.20.144.10">
    <property type="entry name" value="Phosphatidic acid phosphatase type 2/haloperoxidase"/>
    <property type="match status" value="2"/>
</dbReference>
<evidence type="ECO:0000313" key="4">
    <source>
        <dbReference type="Proteomes" id="UP000244081"/>
    </source>
</evidence>
<evidence type="ECO:0000256" key="1">
    <source>
        <dbReference type="SAM" id="Phobius"/>
    </source>
</evidence>
<proteinExistence type="predicted"/>
<dbReference type="EMBL" id="QAYG01000001">
    <property type="protein sequence ID" value="PTW62344.1"/>
    <property type="molecule type" value="Genomic_DNA"/>
</dbReference>
<reference evidence="3 4" key="1">
    <citation type="submission" date="2018-04" db="EMBL/GenBank/DDBJ databases">
        <title>Genomic Encyclopedia of Archaeal and Bacterial Type Strains, Phase II (KMG-II): from individual species to whole genera.</title>
        <authorList>
            <person name="Goeker M."/>
        </authorList>
    </citation>
    <scope>NUCLEOTIDE SEQUENCE [LARGE SCALE GENOMIC DNA]</scope>
    <source>
        <strain evidence="3 4">DSM 23382</strain>
    </source>
</reference>
<dbReference type="RefSeq" id="WP_107987928.1">
    <property type="nucleotide sequence ID" value="NZ_QAYG01000001.1"/>
</dbReference>
<feature type="transmembrane region" description="Helical" evidence="1">
    <location>
        <begin position="18"/>
        <end position="38"/>
    </location>
</feature>
<evidence type="ECO:0000313" key="3">
    <source>
        <dbReference type="EMBL" id="PTW62344.1"/>
    </source>
</evidence>
<dbReference type="SUPFAM" id="SSF48317">
    <property type="entry name" value="Acid phosphatase/Vanadium-dependent haloperoxidase"/>
    <property type="match status" value="1"/>
</dbReference>
<dbReference type="Pfam" id="PF01569">
    <property type="entry name" value="PAP2"/>
    <property type="match status" value="1"/>
</dbReference>
<feature type="transmembrane region" description="Helical" evidence="1">
    <location>
        <begin position="79"/>
        <end position="102"/>
    </location>
</feature>
<feature type="transmembrane region" description="Helical" evidence="1">
    <location>
        <begin position="210"/>
        <end position="230"/>
    </location>
</feature>
<sequence>MQRLSDFAKTIRQDRQSLLAVVLVAVLAFSGWVFLNIADEMSEGELDHIDHVLFLSLREPGNPQQLLGPPWLEETAVEITALGGFPVIILLTVMVSGGLLAARMPGTSAFVVLSIASGAALSTGLKMLYERPRPDIVKHLDVIHTASFPSGHATISTLTYLTLAALIARVVTRRRLRVYLMACALSLAVIIGLSRIYLGVHWPSDVAAGWALGTAWAALSFIVLTGLRLVRRRREGRWPHAGSPRPDEPG</sequence>
<name>A0A2T5VF10_9HYPH</name>